<dbReference type="AlphaFoldDB" id="Q24R90"/>
<dbReference type="PROSITE" id="PS51257">
    <property type="entry name" value="PROKAR_LIPOPROTEIN"/>
    <property type="match status" value="1"/>
</dbReference>
<dbReference type="InterPro" id="IPR006311">
    <property type="entry name" value="TAT_signal"/>
</dbReference>
<evidence type="ECO:0000259" key="10">
    <source>
        <dbReference type="SMART" id="SM00900"/>
    </source>
</evidence>
<dbReference type="GO" id="GO:0016020">
    <property type="term" value="C:membrane"/>
    <property type="evidence" value="ECO:0007669"/>
    <property type="project" value="InterPro"/>
</dbReference>
<evidence type="ECO:0000256" key="2">
    <source>
        <dbReference type="ARBA" id="ARBA00001974"/>
    </source>
</evidence>
<reference evidence="11 12" key="1">
    <citation type="journal article" date="2006" name="J. Bacteriol.">
        <title>Complete genome sequence of the dehalorespiring bacterium Desulfitobacterium hafniense Y51 and comparison with Dehalococcoides ethenogenes 195.</title>
        <authorList>
            <person name="Nonaka H."/>
            <person name="Keresztes G."/>
            <person name="Shinoda Y."/>
            <person name="Ikenaga Y."/>
            <person name="Abe M."/>
            <person name="Naito K."/>
            <person name="Inatomi K."/>
            <person name="Furukawa K."/>
            <person name="Inui M."/>
            <person name="Yukawa H."/>
        </authorList>
    </citation>
    <scope>NUCLEOTIDE SEQUENCE [LARGE SCALE GENOMIC DNA]</scope>
    <source>
        <strain evidence="11 12">Y51</strain>
    </source>
</reference>
<dbReference type="InterPro" id="IPR007329">
    <property type="entry name" value="FMN-bd"/>
</dbReference>
<dbReference type="Pfam" id="PF04205">
    <property type="entry name" value="FMN_bind"/>
    <property type="match status" value="1"/>
</dbReference>
<sequence>MGGEKTMSTTISRRDFFKTAALGAAGIGLIGLTGCDTSVVNETPGADPTSPEGSAALPGPFTLEEFKDSLVQLDPITSFVGEVTVDIVVVGAGAAGVPAAVTAAEEGNSVAVLQKQSTVVSQGNCGSGLIIDKSDTEGLLRYVQQTNSLNSWRSDPELLKAYVMHSGEAVQWVYDRARLTGTSAGKPNDKGLFAYLDTSQDFTGEWTDHRYSKFDYGTAKAHMYAPWMGPKPNNIGTYLSYVLDEAAQQYSDRMKIYYSTPGVQLIVDAGRVKGVVGKLADGTYVKFNANKAVILATGDYQNNPAMVKHWCPDVENFDKKQFQKTGDGHLMAVTAGAVMEKLGHTKMLHDFDAGLMYEEPFLSVNMKGKRFCNEFIGFVYMNDIMLHQDMYKGGKNYDDPEKGSLGWYCQIYDSDYMSHEAFESLVPPAVMEKYMPEITDEHYAASHNGTARTGVFPHLIDTWRADTLDELADKLGIEDKQAFLATIERYNTLCTKGADEDFGKDKKWMNAIKKPPFYGIRRHLRVSALCSGVYINANGQTLDENKMPIEGLYCAGNLGGQFYGAADYPFHATGLSIGRCFTFGRLAAKHAASLSGGSGKIAESGTTAVAASSVGSSGNWKDGTYQGKGSGVFGDDIKVSVTIAGGKITAITVDEQKETETIGGVALPTYIEAVIANQSTGIDAVSGATMTLKGFTDAVNDALAKASA</sequence>
<comment type="cofactor">
    <cofactor evidence="1">
        <name>FMN</name>
        <dbReference type="ChEBI" id="CHEBI:58210"/>
    </cofactor>
</comment>
<keyword evidence="7" id="KW-0274">FAD</keyword>
<dbReference type="InterPro" id="IPR003953">
    <property type="entry name" value="FAD-dep_OxRdtase_2_FAD-bd"/>
</dbReference>
<dbReference type="InterPro" id="IPR027477">
    <property type="entry name" value="Succ_DH/fumarate_Rdtase_cat_sf"/>
</dbReference>
<dbReference type="InterPro" id="IPR050315">
    <property type="entry name" value="FAD-oxidoreductase_2"/>
</dbReference>
<keyword evidence="6" id="KW-0285">Flavoprotein</keyword>
<dbReference type="EC" id="1.3.99.33" evidence="4"/>
<dbReference type="eggNOG" id="COG3976">
    <property type="taxonomic scope" value="Bacteria"/>
</dbReference>
<evidence type="ECO:0000256" key="6">
    <source>
        <dbReference type="ARBA" id="ARBA00022630"/>
    </source>
</evidence>
<evidence type="ECO:0000256" key="3">
    <source>
        <dbReference type="ARBA" id="ARBA00008040"/>
    </source>
</evidence>
<dbReference type="Gene3D" id="3.90.700.10">
    <property type="entry name" value="Succinate dehydrogenase/fumarate reductase flavoprotein, catalytic domain"/>
    <property type="match status" value="1"/>
</dbReference>
<accession>Q24R90</accession>
<organism evidence="11 12">
    <name type="scientific">Desulfitobacterium hafniense (strain Y51)</name>
    <dbReference type="NCBI Taxonomy" id="138119"/>
    <lineage>
        <taxon>Bacteria</taxon>
        <taxon>Bacillati</taxon>
        <taxon>Bacillota</taxon>
        <taxon>Clostridia</taxon>
        <taxon>Eubacteriales</taxon>
        <taxon>Desulfitobacteriaceae</taxon>
        <taxon>Desulfitobacterium</taxon>
    </lineage>
</organism>
<evidence type="ECO:0000256" key="5">
    <source>
        <dbReference type="ARBA" id="ARBA00015872"/>
    </source>
</evidence>
<keyword evidence="12" id="KW-1185">Reference proteome</keyword>
<comment type="cofactor">
    <cofactor evidence="2">
        <name>FAD</name>
        <dbReference type="ChEBI" id="CHEBI:57692"/>
    </cofactor>
</comment>
<gene>
    <name evidence="11" type="ordered locus">DSY3663</name>
</gene>
<protein>
    <recommendedName>
        <fullName evidence="5">Urocanate reductase</fullName>
        <ecNumber evidence="4">1.3.99.33</ecNumber>
    </recommendedName>
</protein>
<keyword evidence="8" id="KW-0560">Oxidoreductase</keyword>
<dbReference type="InterPro" id="IPR036188">
    <property type="entry name" value="FAD/NAD-bd_sf"/>
</dbReference>
<dbReference type="GO" id="GO:0033765">
    <property type="term" value="F:steroid dehydrogenase activity, acting on the CH-CH group of donors"/>
    <property type="evidence" value="ECO:0007669"/>
    <property type="project" value="UniProtKB-ARBA"/>
</dbReference>
<evidence type="ECO:0000256" key="4">
    <source>
        <dbReference type="ARBA" id="ARBA00013137"/>
    </source>
</evidence>
<evidence type="ECO:0000256" key="9">
    <source>
        <dbReference type="ARBA" id="ARBA00049922"/>
    </source>
</evidence>
<evidence type="ECO:0000313" key="12">
    <source>
        <dbReference type="Proteomes" id="UP000001946"/>
    </source>
</evidence>
<dbReference type="SUPFAM" id="SSF51905">
    <property type="entry name" value="FAD/NAD(P)-binding domain"/>
    <property type="match status" value="1"/>
</dbReference>
<dbReference type="KEGG" id="dsy:DSY3663"/>
<dbReference type="PANTHER" id="PTHR43400:SF7">
    <property type="entry name" value="FAD-DEPENDENT OXIDOREDUCTASE 2 FAD BINDING DOMAIN-CONTAINING PROTEIN"/>
    <property type="match status" value="1"/>
</dbReference>
<dbReference type="SMART" id="SM00900">
    <property type="entry name" value="FMN_bind"/>
    <property type="match status" value="1"/>
</dbReference>
<proteinExistence type="inferred from homology"/>
<comment type="catalytic activity">
    <reaction evidence="9">
        <text>dihydrourocanate + A = urocanate + AH2</text>
        <dbReference type="Rhea" id="RHEA:36059"/>
        <dbReference type="ChEBI" id="CHEBI:13193"/>
        <dbReference type="ChEBI" id="CHEBI:17499"/>
        <dbReference type="ChEBI" id="CHEBI:27247"/>
        <dbReference type="ChEBI" id="CHEBI:72991"/>
        <dbReference type="EC" id="1.3.99.33"/>
    </reaction>
</comment>
<comment type="similarity">
    <text evidence="3">Belongs to the FAD-dependent oxidoreductase 2 family. FRD/SDH subfamily.</text>
</comment>
<evidence type="ECO:0000313" key="11">
    <source>
        <dbReference type="EMBL" id="BAE85452.1"/>
    </source>
</evidence>
<dbReference type="Pfam" id="PF00890">
    <property type="entry name" value="FAD_binding_2"/>
    <property type="match status" value="1"/>
</dbReference>
<dbReference type="Gene3D" id="3.90.1010.20">
    <property type="match status" value="1"/>
</dbReference>
<dbReference type="GO" id="GO:0010181">
    <property type="term" value="F:FMN binding"/>
    <property type="evidence" value="ECO:0007669"/>
    <property type="project" value="InterPro"/>
</dbReference>
<dbReference type="Proteomes" id="UP000001946">
    <property type="component" value="Chromosome"/>
</dbReference>
<dbReference type="SUPFAM" id="SSF56425">
    <property type="entry name" value="Succinate dehydrogenase/fumarate reductase flavoprotein, catalytic domain"/>
    <property type="match status" value="1"/>
</dbReference>
<feature type="domain" description="FMN-binding" evidence="10">
    <location>
        <begin position="631"/>
        <end position="706"/>
    </location>
</feature>
<name>Q24R90_DESHY</name>
<dbReference type="EMBL" id="AP008230">
    <property type="protein sequence ID" value="BAE85452.1"/>
    <property type="molecule type" value="Genomic_DNA"/>
</dbReference>
<dbReference type="PROSITE" id="PS51318">
    <property type="entry name" value="TAT"/>
    <property type="match status" value="1"/>
</dbReference>
<dbReference type="HOGENOM" id="CLU_011398_4_3_9"/>
<evidence type="ECO:0000256" key="7">
    <source>
        <dbReference type="ARBA" id="ARBA00022827"/>
    </source>
</evidence>
<evidence type="ECO:0000256" key="1">
    <source>
        <dbReference type="ARBA" id="ARBA00001917"/>
    </source>
</evidence>
<dbReference type="eggNOG" id="COG1053">
    <property type="taxonomic scope" value="Bacteria"/>
</dbReference>
<dbReference type="STRING" id="138119.DSY3663"/>
<dbReference type="PANTHER" id="PTHR43400">
    <property type="entry name" value="FUMARATE REDUCTASE"/>
    <property type="match status" value="1"/>
</dbReference>
<evidence type="ECO:0000256" key="8">
    <source>
        <dbReference type="ARBA" id="ARBA00023002"/>
    </source>
</evidence>
<dbReference type="Gene3D" id="3.50.50.60">
    <property type="entry name" value="FAD/NAD(P)-binding domain"/>
    <property type="match status" value="1"/>
</dbReference>